<name>A0A7Y9H336_9ACTN</name>
<accession>A0A7Y9H336</accession>
<protein>
    <submittedName>
        <fullName evidence="1">Uncharacterized protein</fullName>
    </submittedName>
</protein>
<dbReference type="Gene3D" id="1.25.10.10">
    <property type="entry name" value="Leucine-rich Repeat Variant"/>
    <property type="match status" value="1"/>
</dbReference>
<dbReference type="AlphaFoldDB" id="A0A7Y9H336"/>
<gene>
    <name evidence="1" type="ORF">F4692_002202</name>
</gene>
<dbReference type="RefSeq" id="WP_179619666.1">
    <property type="nucleotide sequence ID" value="NZ_JACCBW010000002.1"/>
</dbReference>
<dbReference type="InterPro" id="IPR011989">
    <property type="entry name" value="ARM-like"/>
</dbReference>
<dbReference type="EMBL" id="JACCBW010000002">
    <property type="protein sequence ID" value="NYE37069.1"/>
    <property type="molecule type" value="Genomic_DNA"/>
</dbReference>
<keyword evidence="2" id="KW-1185">Reference proteome</keyword>
<reference evidence="1 2" key="2">
    <citation type="submission" date="2020-08" db="EMBL/GenBank/DDBJ databases">
        <title>The Agave Microbiome: Exploring the role of microbial communities in plant adaptations to desert environments.</title>
        <authorList>
            <person name="Partida-Martinez L.P."/>
        </authorList>
    </citation>
    <scope>NUCLEOTIDE SEQUENCE [LARGE SCALE GENOMIC DNA]</scope>
    <source>
        <strain evidence="1 2">AT2.17</strain>
    </source>
</reference>
<evidence type="ECO:0000313" key="1">
    <source>
        <dbReference type="EMBL" id="NYE37069.1"/>
    </source>
</evidence>
<evidence type="ECO:0000313" key="2">
    <source>
        <dbReference type="Proteomes" id="UP000549911"/>
    </source>
</evidence>
<reference evidence="1 2" key="1">
    <citation type="submission" date="2020-07" db="EMBL/GenBank/DDBJ databases">
        <authorList>
            <person name="Partida-Martinez L."/>
            <person name="Huntemann M."/>
            <person name="Clum A."/>
            <person name="Wang J."/>
            <person name="Palaniappan K."/>
            <person name="Ritter S."/>
            <person name="Chen I.-M."/>
            <person name="Stamatis D."/>
            <person name="Reddy T."/>
            <person name="O'Malley R."/>
            <person name="Daum C."/>
            <person name="Shapiro N."/>
            <person name="Ivanova N."/>
            <person name="Kyrpides N."/>
            <person name="Woyke T."/>
        </authorList>
    </citation>
    <scope>NUCLEOTIDE SEQUENCE [LARGE SCALE GENOMIC DNA]</scope>
    <source>
        <strain evidence="1 2">AT2.17</strain>
    </source>
</reference>
<dbReference type="Proteomes" id="UP000549911">
    <property type="component" value="Unassembled WGS sequence"/>
</dbReference>
<proteinExistence type="predicted"/>
<comment type="caution">
    <text evidence="1">The sequence shown here is derived from an EMBL/GenBank/DDBJ whole genome shotgun (WGS) entry which is preliminary data.</text>
</comment>
<sequence length="502" mass="54116">MPEPTRMTIVDDSTSLAGPVIDVAARIGWVLRMARTTARDVDTRMRPVAEALGTSTARLSRAETGQLRDGELVDGYERVLGLPEGSLRAPIDVLCRTFPATSPVDVRPGLPISSVEELSRLTESIAGAEDVSGGEWLRWARAISAPGNIGLPVSLARTAVRRLVRELARSVSHGYPTRYEALARIRCSGYGFLVLEIAREEVAHPHAQALGDLLSAVGEAATPDAVAWCLELLVDEAPHLALCGALGLENMAEIAGPQAFWTEVAPALVDAFDAVAAGSVQEEWATHLIRLVPAAVWRTLGRTPSRPLPRAPEVEGFDREATNRHWQGCQESARRIGRQVGVGDQPMLARLMFDIGYGHWETRAVTGYFLLGGLPAVARPTWEHLARMVDDEPDERIRHRMVRRIQGTLHGDGSSIATRWLDSPDEVLRAAGLQVAGASGLHVPVNDLRRALSDSATRRAAAFAAGMSAHPALATLARDPGLDEAARGSAGWWLDRGGRIAV</sequence>
<organism evidence="1 2">
    <name type="scientific">Nocardioides cavernae</name>
    <dbReference type="NCBI Taxonomy" id="1921566"/>
    <lineage>
        <taxon>Bacteria</taxon>
        <taxon>Bacillati</taxon>
        <taxon>Actinomycetota</taxon>
        <taxon>Actinomycetes</taxon>
        <taxon>Propionibacteriales</taxon>
        <taxon>Nocardioidaceae</taxon>
        <taxon>Nocardioides</taxon>
    </lineage>
</organism>